<keyword evidence="3" id="KW-1185">Reference proteome</keyword>
<dbReference type="Proteomes" id="UP001151760">
    <property type="component" value="Unassembled WGS sequence"/>
</dbReference>
<reference evidence="2" key="1">
    <citation type="journal article" date="2022" name="Int. J. Mol. Sci.">
        <title>Draft Genome of Tanacetum Coccineum: Genomic Comparison of Closely Related Tanacetum-Family Plants.</title>
        <authorList>
            <person name="Yamashiro T."/>
            <person name="Shiraishi A."/>
            <person name="Nakayama K."/>
            <person name="Satake H."/>
        </authorList>
    </citation>
    <scope>NUCLEOTIDE SEQUENCE</scope>
</reference>
<name>A0ABQ5IC88_9ASTR</name>
<comment type="caution">
    <text evidence="2">The sequence shown here is derived from an EMBL/GenBank/DDBJ whole genome shotgun (WGS) entry which is preliminary data.</text>
</comment>
<sequence length="884" mass="101183">MTTLVEHIIIAGTENHPPMLDKSMYGSWASRIQLFIKGKKHGRMMLDSIHNGPLVYPTVEEDGHTRPKKYSKLTEAQQLQDDYDLLMKGTELSYQERECRLYNLFDKFAFIQGETLYKYYWRFSQLLNDMNTIRMTMQQVQVNTKYPDPLALVANSQTLYNPSQSSQHSGSPMYPTPHQFTPVYAEPIHHPLHYTPVNPIQQSIPPQSFISPSVTQQPQAKFPQLDSSLVVPTFQQGEDLIECINKAMAFLSVVASRVTVQQVQGRQNQSFIGTGNREITTTSRGNYAAGQPRVVKCYNYQGEGHMARQSGQILDEEQLAFIADPGIAKVQVAQQIIPQNLAFQTEDLDAYDSDCDDISLAKAVLMENLSSCDPDALSEVPYSDSYPNDMINLDVQEMPYSEQTHIGDYPDNKIKSDSNIIPYSQYLQESQDRILIHNRNAKLAAFQQEIDTLKETLSNHVKEKESLSKTLTVFKTESKEKESKYIDKEIVLEKQNKEPENIISLGYQNLFNLKKAQRIQSTLYDGSVIAKEHAVISVIDDEEIMILEKDSRSKMLDKQNDLISIEKKINISLIDYSKLDKIKVDFEIMHIAANSVNIPDVKKSCVNECNKCLELDTELPKKKDLIEKDDTVIRKLKDRIKSLSGKDNGENLKKDIDEIETINIELEHSVTKLLSENKNLRKEREHLKSIYKDQFDSIRKTHVQSKEHSASLIAQINAKSVEYRFKCLTSRIMFFAIAALKNELRKLKGKNVFDTAVSKSIATISLGMFKLDIEPISHRLKNNRDAHEVYLEKTRENIETLRRFVECARKQNPSEPLLESSCMFTKHVQKLLVYVSKTCLSLKKPSEKLVAVTPMNKDKKFRSKTDVRVAKTSHEVLQSPRQYT</sequence>
<evidence type="ECO:0000313" key="2">
    <source>
        <dbReference type="EMBL" id="GJT97316.1"/>
    </source>
</evidence>
<evidence type="ECO:0000313" key="3">
    <source>
        <dbReference type="Proteomes" id="UP001151760"/>
    </source>
</evidence>
<feature type="coiled-coil region" evidence="1">
    <location>
        <begin position="663"/>
        <end position="690"/>
    </location>
</feature>
<accession>A0ABQ5IC88</accession>
<evidence type="ECO:0000256" key="1">
    <source>
        <dbReference type="SAM" id="Coils"/>
    </source>
</evidence>
<organism evidence="2 3">
    <name type="scientific">Tanacetum coccineum</name>
    <dbReference type="NCBI Taxonomy" id="301880"/>
    <lineage>
        <taxon>Eukaryota</taxon>
        <taxon>Viridiplantae</taxon>
        <taxon>Streptophyta</taxon>
        <taxon>Embryophyta</taxon>
        <taxon>Tracheophyta</taxon>
        <taxon>Spermatophyta</taxon>
        <taxon>Magnoliopsida</taxon>
        <taxon>eudicotyledons</taxon>
        <taxon>Gunneridae</taxon>
        <taxon>Pentapetalae</taxon>
        <taxon>asterids</taxon>
        <taxon>campanulids</taxon>
        <taxon>Asterales</taxon>
        <taxon>Asteraceae</taxon>
        <taxon>Asteroideae</taxon>
        <taxon>Anthemideae</taxon>
        <taxon>Anthemidinae</taxon>
        <taxon>Tanacetum</taxon>
    </lineage>
</organism>
<gene>
    <name evidence="2" type="ORF">Tco_1092834</name>
</gene>
<dbReference type="EMBL" id="BQNB010020566">
    <property type="protein sequence ID" value="GJT97316.1"/>
    <property type="molecule type" value="Genomic_DNA"/>
</dbReference>
<protein>
    <submittedName>
        <fullName evidence="2">Uncharacterized protein</fullName>
    </submittedName>
</protein>
<feature type="coiled-coil region" evidence="1">
    <location>
        <begin position="436"/>
        <end position="470"/>
    </location>
</feature>
<keyword evidence="1" id="KW-0175">Coiled coil</keyword>
<reference evidence="2" key="2">
    <citation type="submission" date="2022-01" db="EMBL/GenBank/DDBJ databases">
        <authorList>
            <person name="Yamashiro T."/>
            <person name="Shiraishi A."/>
            <person name="Satake H."/>
            <person name="Nakayama K."/>
        </authorList>
    </citation>
    <scope>NUCLEOTIDE SEQUENCE</scope>
</reference>
<proteinExistence type="predicted"/>